<dbReference type="EMBL" id="RQTK01000201">
    <property type="protein sequence ID" value="RUS84564.1"/>
    <property type="molecule type" value="Genomic_DNA"/>
</dbReference>
<feature type="compositionally biased region" description="Low complexity" evidence="1">
    <location>
        <begin position="87"/>
        <end position="105"/>
    </location>
</feature>
<reference evidence="2 3" key="1">
    <citation type="submission" date="2019-01" db="EMBL/GenBank/DDBJ databases">
        <title>A draft genome assembly of the solar-powered sea slug Elysia chlorotica.</title>
        <authorList>
            <person name="Cai H."/>
            <person name="Li Q."/>
            <person name="Fang X."/>
            <person name="Li J."/>
            <person name="Curtis N.E."/>
            <person name="Altenburger A."/>
            <person name="Shibata T."/>
            <person name="Feng M."/>
            <person name="Maeda T."/>
            <person name="Schwartz J.A."/>
            <person name="Shigenobu S."/>
            <person name="Lundholm N."/>
            <person name="Nishiyama T."/>
            <person name="Yang H."/>
            <person name="Hasebe M."/>
            <person name="Li S."/>
            <person name="Pierce S.K."/>
            <person name="Wang J."/>
        </authorList>
    </citation>
    <scope>NUCLEOTIDE SEQUENCE [LARGE SCALE GENOMIC DNA]</scope>
    <source>
        <strain evidence="2">EC2010</strain>
        <tissue evidence="2">Whole organism of an adult</tissue>
    </source>
</reference>
<feature type="region of interest" description="Disordered" evidence="1">
    <location>
        <begin position="1"/>
        <end position="106"/>
    </location>
</feature>
<dbReference type="AlphaFoldDB" id="A0A433TSM5"/>
<feature type="compositionally biased region" description="Basic residues" evidence="1">
    <location>
        <begin position="168"/>
        <end position="180"/>
    </location>
</feature>
<feature type="compositionally biased region" description="Basic and acidic residues" evidence="1">
    <location>
        <begin position="1"/>
        <end position="19"/>
    </location>
</feature>
<organism evidence="2 3">
    <name type="scientific">Elysia chlorotica</name>
    <name type="common">Eastern emerald elysia</name>
    <name type="synonym">Sea slug</name>
    <dbReference type="NCBI Taxonomy" id="188477"/>
    <lineage>
        <taxon>Eukaryota</taxon>
        <taxon>Metazoa</taxon>
        <taxon>Spiralia</taxon>
        <taxon>Lophotrochozoa</taxon>
        <taxon>Mollusca</taxon>
        <taxon>Gastropoda</taxon>
        <taxon>Heterobranchia</taxon>
        <taxon>Euthyneura</taxon>
        <taxon>Panpulmonata</taxon>
        <taxon>Sacoglossa</taxon>
        <taxon>Placobranchoidea</taxon>
        <taxon>Plakobranchidae</taxon>
        <taxon>Elysia</taxon>
    </lineage>
</organism>
<feature type="compositionally biased region" description="Basic and acidic residues" evidence="1">
    <location>
        <begin position="42"/>
        <end position="60"/>
    </location>
</feature>
<accession>A0A433TSM5</accession>
<proteinExistence type="predicted"/>
<protein>
    <submittedName>
        <fullName evidence="2">Uncharacterized protein</fullName>
    </submittedName>
</protein>
<evidence type="ECO:0000313" key="3">
    <source>
        <dbReference type="Proteomes" id="UP000271974"/>
    </source>
</evidence>
<evidence type="ECO:0000256" key="1">
    <source>
        <dbReference type="SAM" id="MobiDB-lite"/>
    </source>
</evidence>
<name>A0A433TSM5_ELYCH</name>
<feature type="region of interest" description="Disordered" evidence="1">
    <location>
        <begin position="459"/>
        <end position="523"/>
    </location>
</feature>
<feature type="region of interest" description="Disordered" evidence="1">
    <location>
        <begin position="168"/>
        <end position="217"/>
    </location>
</feature>
<dbReference type="OrthoDB" id="6162761at2759"/>
<feature type="compositionally biased region" description="Basic and acidic residues" evidence="1">
    <location>
        <begin position="459"/>
        <end position="469"/>
    </location>
</feature>
<gene>
    <name evidence="2" type="ORF">EGW08_007659</name>
</gene>
<feature type="compositionally biased region" description="Polar residues" evidence="1">
    <location>
        <begin position="478"/>
        <end position="494"/>
    </location>
</feature>
<sequence>MMDISKETYLEEVDARHSSEGLIDFNTNSNVKTRGTTNSAKRGNEEEIGDIAKGEKREETSTGDLIKTNSSSRLQPSPKRKERPKKSGAQDSGEAAGSGSANGEAGEMRRVKKIQMGEIPLCPVGLSLSGSGMQLFVKMDNILQKEQLAHLQSQFVANVCRARKPVRRLERRKYDKKRSRQPSTGLGSTGGPYVDDSGVCVQSKDTRPRPTPDSQFKNIPFPSAPSNFSEAPVVDLTGQTQRQLEADDYFSRCHVFVKEEVMPQESEENNACEEIVEDNINSESPLRHGPIARRTATSCVHGKGPSVWKQSSKVKTKFNVDKSVNCSGGTLRNEGTDPKRDQIVQTSPAVDLAFIKPNTVLGNVVGSKKRPMAPVFTSSDLPLKRQSVVGSCSSGEILIYQQRNNSSFFSPVQVSRASQANAFCSTNVNNASQCLPPKPIPEASYSPHAADFGMEHRSVERVDDERESSRYGLVDSASPESLLSTEPLTAQQNPAMFDQDMQDSPDVQDLQPPHDPVNGDVTP</sequence>
<evidence type="ECO:0000313" key="2">
    <source>
        <dbReference type="EMBL" id="RUS84564.1"/>
    </source>
</evidence>
<feature type="compositionally biased region" description="Polar residues" evidence="1">
    <location>
        <begin position="25"/>
        <end position="41"/>
    </location>
</feature>
<keyword evidence="3" id="KW-1185">Reference proteome</keyword>
<comment type="caution">
    <text evidence="2">The sequence shown here is derived from an EMBL/GenBank/DDBJ whole genome shotgun (WGS) entry which is preliminary data.</text>
</comment>
<dbReference type="Proteomes" id="UP000271974">
    <property type="component" value="Unassembled WGS sequence"/>
</dbReference>